<evidence type="ECO:0000259" key="1">
    <source>
        <dbReference type="PROSITE" id="PS51746"/>
    </source>
</evidence>
<evidence type="ECO:0000313" key="3">
    <source>
        <dbReference type="Proteomes" id="UP000587991"/>
    </source>
</evidence>
<gene>
    <name evidence="2" type="ORF">HF682_13290</name>
</gene>
<dbReference type="CDD" id="cd00143">
    <property type="entry name" value="PP2Cc"/>
    <property type="match status" value="1"/>
</dbReference>
<accession>A0A847S8P8</accession>
<dbReference type="Pfam" id="PF13672">
    <property type="entry name" value="PP2C_2"/>
    <property type="match status" value="1"/>
</dbReference>
<dbReference type="InterPro" id="IPR036457">
    <property type="entry name" value="PPM-type-like_dom_sf"/>
</dbReference>
<comment type="caution">
    <text evidence="2">The sequence shown here is derived from an EMBL/GenBank/DDBJ whole genome shotgun (WGS) entry which is preliminary data.</text>
</comment>
<dbReference type="InterPro" id="IPR001932">
    <property type="entry name" value="PPM-type_phosphatase-like_dom"/>
</dbReference>
<reference evidence="2 3" key="1">
    <citation type="submission" date="2020-04" db="EMBL/GenBank/DDBJ databases">
        <title>Draft genome of Leeia sp. IMCC25680.</title>
        <authorList>
            <person name="Song J."/>
            <person name="Cho J.-C."/>
        </authorList>
    </citation>
    <scope>NUCLEOTIDE SEQUENCE [LARGE SCALE GENOMIC DNA]</scope>
    <source>
        <strain evidence="2 3">IMCC25680</strain>
    </source>
</reference>
<dbReference type="SMART" id="SM00332">
    <property type="entry name" value="PP2Cc"/>
    <property type="match status" value="1"/>
</dbReference>
<evidence type="ECO:0000313" key="2">
    <source>
        <dbReference type="EMBL" id="NLR76133.1"/>
    </source>
</evidence>
<dbReference type="EMBL" id="JABAIM010000003">
    <property type="protein sequence ID" value="NLR76133.1"/>
    <property type="molecule type" value="Genomic_DNA"/>
</dbReference>
<feature type="domain" description="PPM-type phosphatase" evidence="1">
    <location>
        <begin position="4"/>
        <end position="243"/>
    </location>
</feature>
<protein>
    <submittedName>
        <fullName evidence="2">Serine/threonine-protein phosphatase</fullName>
    </submittedName>
</protein>
<sequence>MKFSIYQESRRGGRKYNQDRMGYSYSRDSLLLVVADGMGGHLQGEIAAQIAVELMVNRFEEQAKPVVREPAAFLYETIHQAHDAILGYASKNQLLETPRTTVVACIVQDNMAYWAHVGDSRLYFFHNSELVALTQDHSRVKQLVQMGKITEREAETHPDKNKIYNCLGSMLPPEVELAPRRPVANGDTILLCTDGVWGALDSHDMVQYLTHYPVLYALPQLMDRAEFNGGKHADNLTALGITWLEEEDGTIATATSTLKMNPDVVTTQMDTLRVSDDVKASGEVSDDDIERAIAEIQNAIRKFSKP</sequence>
<name>A0A847S8P8_9NEIS</name>
<keyword evidence="3" id="KW-1185">Reference proteome</keyword>
<proteinExistence type="predicted"/>
<dbReference type="PROSITE" id="PS51746">
    <property type="entry name" value="PPM_2"/>
    <property type="match status" value="1"/>
</dbReference>
<dbReference type="RefSeq" id="WP_168877806.1">
    <property type="nucleotide sequence ID" value="NZ_JABAIM010000003.1"/>
</dbReference>
<dbReference type="SMART" id="SM00331">
    <property type="entry name" value="PP2C_SIG"/>
    <property type="match status" value="1"/>
</dbReference>
<organism evidence="2 3">
    <name type="scientific">Leeia aquatica</name>
    <dbReference type="NCBI Taxonomy" id="2725557"/>
    <lineage>
        <taxon>Bacteria</taxon>
        <taxon>Pseudomonadati</taxon>
        <taxon>Pseudomonadota</taxon>
        <taxon>Betaproteobacteria</taxon>
        <taxon>Neisseriales</taxon>
        <taxon>Leeiaceae</taxon>
        <taxon>Leeia</taxon>
    </lineage>
</organism>
<dbReference type="Proteomes" id="UP000587991">
    <property type="component" value="Unassembled WGS sequence"/>
</dbReference>
<dbReference type="AlphaFoldDB" id="A0A847S8P8"/>
<dbReference type="Gene3D" id="3.60.40.10">
    <property type="entry name" value="PPM-type phosphatase domain"/>
    <property type="match status" value="1"/>
</dbReference>
<dbReference type="SUPFAM" id="SSF81606">
    <property type="entry name" value="PP2C-like"/>
    <property type="match status" value="1"/>
</dbReference>